<organism evidence="2 3">
    <name type="scientific">Dendrobium catenatum</name>
    <dbReference type="NCBI Taxonomy" id="906689"/>
    <lineage>
        <taxon>Eukaryota</taxon>
        <taxon>Viridiplantae</taxon>
        <taxon>Streptophyta</taxon>
        <taxon>Embryophyta</taxon>
        <taxon>Tracheophyta</taxon>
        <taxon>Spermatophyta</taxon>
        <taxon>Magnoliopsida</taxon>
        <taxon>Liliopsida</taxon>
        <taxon>Asparagales</taxon>
        <taxon>Orchidaceae</taxon>
        <taxon>Epidendroideae</taxon>
        <taxon>Malaxideae</taxon>
        <taxon>Dendrobiinae</taxon>
        <taxon>Dendrobium</taxon>
    </lineage>
</organism>
<evidence type="ECO:0000313" key="3">
    <source>
        <dbReference type="Proteomes" id="UP000233837"/>
    </source>
</evidence>
<feature type="chain" id="PRO_5014190413" description="Secreted protein" evidence="1">
    <location>
        <begin position="26"/>
        <end position="122"/>
    </location>
</feature>
<keyword evidence="3" id="KW-1185">Reference proteome</keyword>
<feature type="signal peptide" evidence="1">
    <location>
        <begin position="1"/>
        <end position="25"/>
    </location>
</feature>
<evidence type="ECO:0000256" key="1">
    <source>
        <dbReference type="SAM" id="SignalP"/>
    </source>
</evidence>
<name>A0A2I0VAX8_9ASPA</name>
<dbReference type="AlphaFoldDB" id="A0A2I0VAX8"/>
<dbReference type="Proteomes" id="UP000233837">
    <property type="component" value="Unassembled WGS sequence"/>
</dbReference>
<accession>A0A2I0VAX8</accession>
<sequence length="122" mass="13761">MVVCVRNSFLCLLFEQLLFSFHVWSSSPFRRMPKIISFPVKTPPTFSNLGDHPDRAESLLRENMSNSFKYKQVFSNASFLLAFSKSFVALASSGLPMEMSYESSDGRPKSDSAISCGNRARF</sequence>
<keyword evidence="1" id="KW-0732">Signal</keyword>
<gene>
    <name evidence="2" type="ORF">MA16_Dca024656</name>
</gene>
<proteinExistence type="predicted"/>
<evidence type="ECO:0008006" key="4">
    <source>
        <dbReference type="Google" id="ProtNLM"/>
    </source>
</evidence>
<dbReference type="EMBL" id="KZ503921">
    <property type="protein sequence ID" value="PKU60564.1"/>
    <property type="molecule type" value="Genomic_DNA"/>
</dbReference>
<protein>
    <recommendedName>
        <fullName evidence="4">Secreted protein</fullName>
    </recommendedName>
</protein>
<reference evidence="2 3" key="1">
    <citation type="journal article" date="2016" name="Sci. Rep.">
        <title>The Dendrobium catenatum Lindl. genome sequence provides insights into polysaccharide synthase, floral development and adaptive evolution.</title>
        <authorList>
            <person name="Zhang G.Q."/>
            <person name="Xu Q."/>
            <person name="Bian C."/>
            <person name="Tsai W.C."/>
            <person name="Yeh C.M."/>
            <person name="Liu K.W."/>
            <person name="Yoshida K."/>
            <person name="Zhang L.S."/>
            <person name="Chang S.B."/>
            <person name="Chen F."/>
            <person name="Shi Y."/>
            <person name="Su Y.Y."/>
            <person name="Zhang Y.Q."/>
            <person name="Chen L.J."/>
            <person name="Yin Y."/>
            <person name="Lin M."/>
            <person name="Huang H."/>
            <person name="Deng H."/>
            <person name="Wang Z.W."/>
            <person name="Zhu S.L."/>
            <person name="Zhao X."/>
            <person name="Deng C."/>
            <person name="Niu S.C."/>
            <person name="Huang J."/>
            <person name="Wang M."/>
            <person name="Liu G.H."/>
            <person name="Yang H.J."/>
            <person name="Xiao X.J."/>
            <person name="Hsiao Y.Y."/>
            <person name="Wu W.L."/>
            <person name="Chen Y.Y."/>
            <person name="Mitsuda N."/>
            <person name="Ohme-Takagi M."/>
            <person name="Luo Y.B."/>
            <person name="Van de Peer Y."/>
            <person name="Liu Z.J."/>
        </authorList>
    </citation>
    <scope>NUCLEOTIDE SEQUENCE [LARGE SCALE GENOMIC DNA]</scope>
    <source>
        <tissue evidence="2">The whole plant</tissue>
    </source>
</reference>
<reference evidence="2 3" key="2">
    <citation type="journal article" date="2017" name="Nature">
        <title>The Apostasia genome and the evolution of orchids.</title>
        <authorList>
            <person name="Zhang G.Q."/>
            <person name="Liu K.W."/>
            <person name="Li Z."/>
            <person name="Lohaus R."/>
            <person name="Hsiao Y.Y."/>
            <person name="Niu S.C."/>
            <person name="Wang J.Y."/>
            <person name="Lin Y.C."/>
            <person name="Xu Q."/>
            <person name="Chen L.J."/>
            <person name="Yoshida K."/>
            <person name="Fujiwara S."/>
            <person name="Wang Z.W."/>
            <person name="Zhang Y.Q."/>
            <person name="Mitsuda N."/>
            <person name="Wang M."/>
            <person name="Liu G.H."/>
            <person name="Pecoraro L."/>
            <person name="Huang H.X."/>
            <person name="Xiao X.J."/>
            <person name="Lin M."/>
            <person name="Wu X.Y."/>
            <person name="Wu W.L."/>
            <person name="Chen Y.Y."/>
            <person name="Chang S.B."/>
            <person name="Sakamoto S."/>
            <person name="Ohme-Takagi M."/>
            <person name="Yagi M."/>
            <person name="Zeng S.J."/>
            <person name="Shen C.Y."/>
            <person name="Yeh C.M."/>
            <person name="Luo Y.B."/>
            <person name="Tsai W.C."/>
            <person name="Van de Peer Y."/>
            <person name="Liu Z.J."/>
        </authorList>
    </citation>
    <scope>NUCLEOTIDE SEQUENCE [LARGE SCALE GENOMIC DNA]</scope>
    <source>
        <tissue evidence="2">The whole plant</tissue>
    </source>
</reference>
<evidence type="ECO:0000313" key="2">
    <source>
        <dbReference type="EMBL" id="PKU60564.1"/>
    </source>
</evidence>